<feature type="non-terminal residue" evidence="1">
    <location>
        <position position="1"/>
    </location>
</feature>
<protein>
    <submittedName>
        <fullName evidence="1">Membrane occupation and recognition nexus (Morn) repeat protein</fullName>
    </submittedName>
</protein>
<dbReference type="SUPFAM" id="SSF82185">
    <property type="entry name" value="Histone H3 K4-specific methyltransferase SET7/9 N-terminal domain"/>
    <property type="match status" value="1"/>
</dbReference>
<name>A0A146KB17_9EUKA</name>
<organism evidence="1">
    <name type="scientific">Trepomonas sp. PC1</name>
    <dbReference type="NCBI Taxonomy" id="1076344"/>
    <lineage>
        <taxon>Eukaryota</taxon>
        <taxon>Metamonada</taxon>
        <taxon>Diplomonadida</taxon>
        <taxon>Hexamitidae</taxon>
        <taxon>Hexamitinae</taxon>
        <taxon>Trepomonas</taxon>
    </lineage>
</organism>
<evidence type="ECO:0000313" key="1">
    <source>
        <dbReference type="EMBL" id="JAP94022.1"/>
    </source>
</evidence>
<reference evidence="1" key="1">
    <citation type="submission" date="2015-07" db="EMBL/GenBank/DDBJ databases">
        <title>Adaptation to a free-living lifestyle via gene acquisitions in the diplomonad Trepomonas sp. PC1.</title>
        <authorList>
            <person name="Xu F."/>
            <person name="Jerlstrom-Hultqvist J."/>
            <person name="Kolisko M."/>
            <person name="Simpson A.G.B."/>
            <person name="Roger A.J."/>
            <person name="Svard S.G."/>
            <person name="Andersson J.O."/>
        </authorList>
    </citation>
    <scope>NUCLEOTIDE SEQUENCE</scope>
    <source>
        <strain evidence="1">PC1</strain>
    </source>
</reference>
<dbReference type="Gene3D" id="2.20.110.10">
    <property type="entry name" value="Histone H3 K4-specific methyltransferase SET7/9 N-terminal domain"/>
    <property type="match status" value="1"/>
</dbReference>
<proteinExistence type="predicted"/>
<sequence>KEGLIISLCGDLRVKGFYFQNDLQKKIEQHVQQGSWSFKSGNEADGYLGIYKTPQFQYEGQMTNQGVPHGQGSKLLSDGTKVVGRFSQGLRHGQFHITFPQGDWLKGEYEEDKLKVLVQKRINNILIQNDEFGRLKYKFQGQVDNENNPTGYGTLQ</sequence>
<gene>
    <name evidence="1" type="ORF">TPC1_13476</name>
</gene>
<dbReference type="AlphaFoldDB" id="A0A146KB17"/>
<dbReference type="EMBL" id="GDID01002584">
    <property type="protein sequence ID" value="JAP94022.1"/>
    <property type="molecule type" value="Transcribed_RNA"/>
</dbReference>
<feature type="non-terminal residue" evidence="1">
    <location>
        <position position="156"/>
    </location>
</feature>
<accession>A0A146KB17</accession>